<protein>
    <recommendedName>
        <fullName evidence="1">non-specific serine/threonine protein kinase</fullName>
        <ecNumber evidence="1">2.7.11.1</ecNumber>
    </recommendedName>
</protein>
<dbReference type="Proteomes" id="UP000530234">
    <property type="component" value="Unassembled WGS sequence"/>
</dbReference>
<keyword evidence="3" id="KW-0808">Transferase</keyword>
<dbReference type="PROSITE" id="PS50011">
    <property type="entry name" value="PROTEIN_KINASE_DOM"/>
    <property type="match status" value="1"/>
</dbReference>
<evidence type="ECO:0000256" key="5">
    <source>
        <dbReference type="ARBA" id="ARBA00022777"/>
    </source>
</evidence>
<dbReference type="Gene3D" id="1.10.510.10">
    <property type="entry name" value="Transferase(Phosphotransferase) domain 1"/>
    <property type="match status" value="1"/>
</dbReference>
<comment type="caution">
    <text evidence="8">The sequence shown here is derived from an EMBL/GenBank/DDBJ whole genome shotgun (WGS) entry which is preliminary data.</text>
</comment>
<evidence type="ECO:0000259" key="7">
    <source>
        <dbReference type="PROSITE" id="PS50011"/>
    </source>
</evidence>
<evidence type="ECO:0000256" key="4">
    <source>
        <dbReference type="ARBA" id="ARBA00022741"/>
    </source>
</evidence>
<dbReference type="CDD" id="cd14014">
    <property type="entry name" value="STKc_PknB_like"/>
    <property type="match status" value="1"/>
</dbReference>
<organism evidence="8 9">
    <name type="scientific">Streptomyces calidiresistens</name>
    <dbReference type="NCBI Taxonomy" id="1485586"/>
    <lineage>
        <taxon>Bacteria</taxon>
        <taxon>Bacillati</taxon>
        <taxon>Actinomycetota</taxon>
        <taxon>Actinomycetes</taxon>
        <taxon>Kitasatosporales</taxon>
        <taxon>Streptomycetaceae</taxon>
        <taxon>Streptomyces</taxon>
    </lineage>
</organism>
<reference evidence="9" key="1">
    <citation type="submission" date="2019-10" db="EMBL/GenBank/DDBJ databases">
        <title>Streptomyces sp. nov., a novel actinobacterium isolated from alkaline environment.</title>
        <authorList>
            <person name="Golinska P."/>
        </authorList>
    </citation>
    <scope>NUCLEOTIDE SEQUENCE [LARGE SCALE GENOMIC DNA]</scope>
    <source>
        <strain evidence="9">DSM 42108</strain>
    </source>
</reference>
<sequence length="289" mass="30330">MDGGHGERADGGIRQPGYEVLEVLGRGGFATVHRARQLSMDREVALRIDGRQLLSERDRKRFLREVTAAGRLSDHPHVVAVHDAGVREDGHPYLVLELCPGGSLADRLARTGPLPVAEARDIGVALADALAAAHAAGVLHRDIKPGNVMINRYGGVALTDFGLAALPRPGHDLSVTREALTPAYAPPEAFRLVEPSAAGDVYSLAATVHALLCGRPPHFPEDGGEPSLAEIIVRQTQPLPDLPGVPADLMAVLRRALAADPAERTIDAAGFRDALAAADLGSAPVAPAP</sequence>
<dbReference type="EC" id="2.7.11.1" evidence="1"/>
<dbReference type="EMBL" id="VKHS01000862">
    <property type="protein sequence ID" value="MBB0232307.1"/>
    <property type="molecule type" value="Genomic_DNA"/>
</dbReference>
<evidence type="ECO:0000256" key="3">
    <source>
        <dbReference type="ARBA" id="ARBA00022679"/>
    </source>
</evidence>
<evidence type="ECO:0000313" key="8">
    <source>
        <dbReference type="EMBL" id="MBB0232307.1"/>
    </source>
</evidence>
<evidence type="ECO:0000256" key="1">
    <source>
        <dbReference type="ARBA" id="ARBA00012513"/>
    </source>
</evidence>
<evidence type="ECO:0000313" key="9">
    <source>
        <dbReference type="Proteomes" id="UP000530234"/>
    </source>
</evidence>
<keyword evidence="4" id="KW-0547">Nucleotide-binding</keyword>
<dbReference type="GO" id="GO:0004674">
    <property type="term" value="F:protein serine/threonine kinase activity"/>
    <property type="evidence" value="ECO:0007669"/>
    <property type="project" value="UniProtKB-KW"/>
</dbReference>
<name>A0A7W3T7D2_9ACTN</name>
<proteinExistence type="predicted"/>
<dbReference type="RefSeq" id="WP_182666849.1">
    <property type="nucleotide sequence ID" value="NZ_VKHS01000862.1"/>
</dbReference>
<dbReference type="PANTHER" id="PTHR43289:SF6">
    <property type="entry name" value="SERINE_THREONINE-PROTEIN KINASE NEKL-3"/>
    <property type="match status" value="1"/>
</dbReference>
<dbReference type="InterPro" id="IPR008271">
    <property type="entry name" value="Ser/Thr_kinase_AS"/>
</dbReference>
<keyword evidence="2" id="KW-0723">Serine/threonine-protein kinase</keyword>
<evidence type="ECO:0000256" key="6">
    <source>
        <dbReference type="ARBA" id="ARBA00022840"/>
    </source>
</evidence>
<dbReference type="AlphaFoldDB" id="A0A7W3T7D2"/>
<dbReference type="InterPro" id="IPR011009">
    <property type="entry name" value="Kinase-like_dom_sf"/>
</dbReference>
<feature type="domain" description="Protein kinase" evidence="7">
    <location>
        <begin position="18"/>
        <end position="276"/>
    </location>
</feature>
<keyword evidence="6" id="KW-0067">ATP-binding</keyword>
<keyword evidence="9" id="KW-1185">Reference proteome</keyword>
<evidence type="ECO:0000256" key="2">
    <source>
        <dbReference type="ARBA" id="ARBA00022527"/>
    </source>
</evidence>
<dbReference type="SUPFAM" id="SSF56112">
    <property type="entry name" value="Protein kinase-like (PK-like)"/>
    <property type="match status" value="1"/>
</dbReference>
<dbReference type="PROSITE" id="PS00108">
    <property type="entry name" value="PROTEIN_KINASE_ST"/>
    <property type="match status" value="1"/>
</dbReference>
<accession>A0A7W3T7D2</accession>
<dbReference type="GO" id="GO:0005524">
    <property type="term" value="F:ATP binding"/>
    <property type="evidence" value="ECO:0007669"/>
    <property type="project" value="UniProtKB-KW"/>
</dbReference>
<dbReference type="SMART" id="SM00220">
    <property type="entry name" value="S_TKc"/>
    <property type="match status" value="1"/>
</dbReference>
<dbReference type="InterPro" id="IPR000719">
    <property type="entry name" value="Prot_kinase_dom"/>
</dbReference>
<dbReference type="PANTHER" id="PTHR43289">
    <property type="entry name" value="MITOGEN-ACTIVATED PROTEIN KINASE KINASE KINASE 20-RELATED"/>
    <property type="match status" value="1"/>
</dbReference>
<dbReference type="Pfam" id="PF00069">
    <property type="entry name" value="Pkinase"/>
    <property type="match status" value="1"/>
</dbReference>
<gene>
    <name evidence="8" type="ORF">FOE67_23115</name>
</gene>
<keyword evidence="5 8" id="KW-0418">Kinase</keyword>
<feature type="non-terminal residue" evidence="8">
    <location>
        <position position="289"/>
    </location>
</feature>